<dbReference type="PANTHER" id="PTHR30336:SF4">
    <property type="entry name" value="ENVELOPE BIOGENESIS FACTOR ELYC"/>
    <property type="match status" value="1"/>
</dbReference>
<keyword evidence="1" id="KW-0472">Membrane</keyword>
<proteinExistence type="predicted"/>
<dbReference type="GO" id="GO:0043164">
    <property type="term" value="P:Gram-negative-bacterium-type cell wall biogenesis"/>
    <property type="evidence" value="ECO:0007669"/>
    <property type="project" value="TreeGrafter"/>
</dbReference>
<dbReference type="InterPro" id="IPR051599">
    <property type="entry name" value="Cell_Envelope_Assoc"/>
</dbReference>
<dbReference type="Proteomes" id="UP000031390">
    <property type="component" value="Unassembled WGS sequence"/>
</dbReference>
<dbReference type="InterPro" id="IPR003848">
    <property type="entry name" value="DUF218"/>
</dbReference>
<dbReference type="EMBL" id="JUFZ01000003">
    <property type="protein sequence ID" value="KIC13197.1"/>
    <property type="molecule type" value="Genomic_DNA"/>
</dbReference>
<dbReference type="PANTHER" id="PTHR30336">
    <property type="entry name" value="INNER MEMBRANE PROTEIN, PROBABLE PERMEASE"/>
    <property type="match status" value="1"/>
</dbReference>
<dbReference type="Gene3D" id="3.40.50.620">
    <property type="entry name" value="HUPs"/>
    <property type="match status" value="1"/>
</dbReference>
<gene>
    <name evidence="3" type="ORF">MCC93_00710</name>
</gene>
<dbReference type="CDD" id="cd06259">
    <property type="entry name" value="YdcF-like"/>
    <property type="match status" value="1"/>
</dbReference>
<dbReference type="GO" id="GO:0000270">
    <property type="term" value="P:peptidoglycan metabolic process"/>
    <property type="evidence" value="ECO:0007669"/>
    <property type="project" value="TreeGrafter"/>
</dbReference>
<dbReference type="AlphaFoldDB" id="A0A0C1H437"/>
<evidence type="ECO:0000313" key="3">
    <source>
        <dbReference type="EMBL" id="KIC13197.1"/>
    </source>
</evidence>
<evidence type="ECO:0000259" key="2">
    <source>
        <dbReference type="Pfam" id="PF02698"/>
    </source>
</evidence>
<comment type="caution">
    <text evidence="3">The sequence shown here is derived from an EMBL/GenBank/DDBJ whole genome shotgun (WGS) entry which is preliminary data.</text>
</comment>
<evidence type="ECO:0000313" key="4">
    <source>
        <dbReference type="Proteomes" id="UP000031390"/>
    </source>
</evidence>
<organism evidence="3 4">
    <name type="scientific">Morococcus cerebrosus</name>
    <dbReference type="NCBI Taxonomy" id="1056807"/>
    <lineage>
        <taxon>Bacteria</taxon>
        <taxon>Pseudomonadati</taxon>
        <taxon>Pseudomonadota</taxon>
        <taxon>Betaproteobacteria</taxon>
        <taxon>Neisseriales</taxon>
        <taxon>Neisseriaceae</taxon>
        <taxon>Morococcus</taxon>
    </lineage>
</organism>
<name>A0A0C1H437_9NEIS</name>
<reference evidence="3 4" key="1">
    <citation type="submission" date="2014-12" db="EMBL/GenBank/DDBJ databases">
        <title>Genome sequence of Morococcus cerebrosus.</title>
        <authorList>
            <person name="Shin S.-K."/>
            <person name="Yi H."/>
        </authorList>
    </citation>
    <scope>NUCLEOTIDE SEQUENCE [LARGE SCALE GENOMIC DNA]</scope>
    <source>
        <strain evidence="3 4">CIP 81.93</strain>
    </source>
</reference>
<accession>A0A0C1H437</accession>
<protein>
    <submittedName>
        <fullName evidence="3">SanA protein</fullName>
    </submittedName>
</protein>
<dbReference type="GO" id="GO:0005886">
    <property type="term" value="C:plasma membrane"/>
    <property type="evidence" value="ECO:0007669"/>
    <property type="project" value="TreeGrafter"/>
</dbReference>
<evidence type="ECO:0000256" key="1">
    <source>
        <dbReference type="SAM" id="Phobius"/>
    </source>
</evidence>
<feature type="domain" description="DUF218" evidence="2">
    <location>
        <begin position="82"/>
        <end position="218"/>
    </location>
</feature>
<dbReference type="Pfam" id="PF02698">
    <property type="entry name" value="DUF218"/>
    <property type="match status" value="1"/>
</dbReference>
<keyword evidence="1" id="KW-1133">Transmembrane helix</keyword>
<keyword evidence="1" id="KW-0812">Transmembrane</keyword>
<feature type="transmembrane region" description="Helical" evidence="1">
    <location>
        <begin position="45"/>
        <end position="65"/>
    </location>
</feature>
<sequence>MEGRLKFQTTFCCMNFVKFRNNRNLPVQPRSNYFHLFRTRMFKKALVFILVLFFTAALLPLWIMWRDFWVSRLDADTVRPADTAVVLSTRSYEGGRLNPCLVARVEASVELYRAGKVKKLVMSGGVSRDLQSSAGNMQMIAEKMGVPKADIIQEREAGNTFENIVFSRKFIENSPRVVIVSAGFHLARARMMADKQWQGHDIQVYAAPFCSEPYGGYGFTVLRESAAFVKNALKGRL</sequence>
<dbReference type="InterPro" id="IPR014729">
    <property type="entry name" value="Rossmann-like_a/b/a_fold"/>
</dbReference>
<dbReference type="PATRIC" id="fig|1056807.3.peg.69"/>